<evidence type="ECO:0000313" key="2">
    <source>
        <dbReference type="EMBL" id="ROO84478.1"/>
    </source>
</evidence>
<dbReference type="RefSeq" id="WP_246052652.1">
    <property type="nucleotide sequence ID" value="NZ_RJKE01000001.1"/>
</dbReference>
<accession>A0A3N1CUU8</accession>
<dbReference type="PROSITE" id="PS51257">
    <property type="entry name" value="PROKAR_LIPOPROTEIN"/>
    <property type="match status" value="1"/>
</dbReference>
<feature type="signal peptide" evidence="1">
    <location>
        <begin position="1"/>
        <end position="23"/>
    </location>
</feature>
<evidence type="ECO:0000256" key="1">
    <source>
        <dbReference type="SAM" id="SignalP"/>
    </source>
</evidence>
<protein>
    <recommendedName>
        <fullName evidence="4">NitT/TauT family transport system substrate-binding protein</fullName>
    </recommendedName>
</protein>
<gene>
    <name evidence="2" type="ORF">EDD29_2003</name>
</gene>
<dbReference type="Gene3D" id="3.40.190.10">
    <property type="entry name" value="Periplasmic binding protein-like II"/>
    <property type="match status" value="1"/>
</dbReference>
<keyword evidence="3" id="KW-1185">Reference proteome</keyword>
<keyword evidence="1" id="KW-0732">Signal</keyword>
<dbReference type="Proteomes" id="UP000272400">
    <property type="component" value="Unassembled WGS sequence"/>
</dbReference>
<comment type="caution">
    <text evidence="2">The sequence shown here is derived from an EMBL/GenBank/DDBJ whole genome shotgun (WGS) entry which is preliminary data.</text>
</comment>
<evidence type="ECO:0000313" key="3">
    <source>
        <dbReference type="Proteomes" id="UP000272400"/>
    </source>
</evidence>
<name>A0A3N1CUU8_9ACTN</name>
<reference evidence="2 3" key="1">
    <citation type="submission" date="2018-11" db="EMBL/GenBank/DDBJ databases">
        <title>Sequencing the genomes of 1000 actinobacteria strains.</title>
        <authorList>
            <person name="Klenk H.-P."/>
        </authorList>
    </citation>
    <scope>NUCLEOTIDE SEQUENCE [LARGE SCALE GENOMIC DNA]</scope>
    <source>
        <strain evidence="2 3">DSM 44254</strain>
    </source>
</reference>
<proteinExistence type="predicted"/>
<evidence type="ECO:0008006" key="4">
    <source>
        <dbReference type="Google" id="ProtNLM"/>
    </source>
</evidence>
<sequence length="387" mass="40858">MMKRFTAMLAAGAVGALALTACGADETADDAPAVALEAAPEAQNLAGACPAKVVVQLQWQPQSDMGAMFGLLGPDAKVDADKKSISASLVAQGKDTGVDLELRAGGPAIGFQSVPSQMYVDDDITLGLVHGDQLVAASGEQRVVGVTPLLSHSPAILLWDPATFPEWKTIGDIGKSDAAVVVSKGQYYPAWLVAQGLLKKSQIDESYDGSPARFAGRPDIALQGYANSEPYTFEKQTPAWNKPVSYQLLKDAGYDTYAANVSARADKLEELSPCLEKLVPIIQRSGVDYITSPDAVNKVITDMVADVISFSPYSEGEAAYSAKLLKDEGLLANEADGSLGTYDAERVKDQVAMLAPVLKGAGVEVPADLEPADFFTDEFTDHEIGVQ</sequence>
<organism evidence="2 3">
    <name type="scientific">Actinocorallia herbida</name>
    <dbReference type="NCBI Taxonomy" id="58109"/>
    <lineage>
        <taxon>Bacteria</taxon>
        <taxon>Bacillati</taxon>
        <taxon>Actinomycetota</taxon>
        <taxon>Actinomycetes</taxon>
        <taxon>Streptosporangiales</taxon>
        <taxon>Thermomonosporaceae</taxon>
        <taxon>Actinocorallia</taxon>
    </lineage>
</organism>
<dbReference type="AlphaFoldDB" id="A0A3N1CUU8"/>
<feature type="chain" id="PRO_5038618442" description="NitT/TauT family transport system substrate-binding protein" evidence="1">
    <location>
        <begin position="24"/>
        <end position="387"/>
    </location>
</feature>
<dbReference type="EMBL" id="RJKE01000001">
    <property type="protein sequence ID" value="ROO84478.1"/>
    <property type="molecule type" value="Genomic_DNA"/>
</dbReference>